<evidence type="ECO:0000313" key="2">
    <source>
        <dbReference type="EMBL" id="MXO63277.1"/>
    </source>
</evidence>
<feature type="transmembrane region" description="Helical" evidence="1">
    <location>
        <begin position="203"/>
        <end position="224"/>
    </location>
</feature>
<dbReference type="PANTHER" id="PTHR20992">
    <property type="entry name" value="AT15442P-RELATED"/>
    <property type="match status" value="1"/>
</dbReference>
<proteinExistence type="predicted"/>
<reference evidence="2 3" key="1">
    <citation type="submission" date="2019-12" db="EMBL/GenBank/DDBJ databases">
        <title>Genomic-based taxomic classification of the family Erythrobacteraceae.</title>
        <authorList>
            <person name="Xu L."/>
        </authorList>
    </citation>
    <scope>NUCLEOTIDE SEQUENCE [LARGE SCALE GENOMIC DNA]</scope>
    <source>
        <strain evidence="2 3">MCCC 1A09965</strain>
    </source>
</reference>
<protein>
    <submittedName>
        <fullName evidence="2">DUF389 domain-containing protein</fullName>
    </submittedName>
</protein>
<feature type="transmembrane region" description="Helical" evidence="1">
    <location>
        <begin position="236"/>
        <end position="255"/>
    </location>
</feature>
<organism evidence="2 3">
    <name type="scientific">Qipengyuania oceanensis</name>
    <dbReference type="NCBI Taxonomy" id="1463597"/>
    <lineage>
        <taxon>Bacteria</taxon>
        <taxon>Pseudomonadati</taxon>
        <taxon>Pseudomonadota</taxon>
        <taxon>Alphaproteobacteria</taxon>
        <taxon>Sphingomonadales</taxon>
        <taxon>Erythrobacteraceae</taxon>
        <taxon>Qipengyuania</taxon>
    </lineage>
</organism>
<evidence type="ECO:0000313" key="3">
    <source>
        <dbReference type="Proteomes" id="UP000445582"/>
    </source>
</evidence>
<feature type="transmembrane region" description="Helical" evidence="1">
    <location>
        <begin position="171"/>
        <end position="191"/>
    </location>
</feature>
<evidence type="ECO:0000256" key="1">
    <source>
        <dbReference type="SAM" id="Phobius"/>
    </source>
</evidence>
<dbReference type="OrthoDB" id="9790659at2"/>
<dbReference type="PANTHER" id="PTHR20992:SF9">
    <property type="entry name" value="AT15442P-RELATED"/>
    <property type="match status" value="1"/>
</dbReference>
<dbReference type="InterPro" id="IPR005240">
    <property type="entry name" value="DUF389"/>
</dbReference>
<keyword evidence="3" id="KW-1185">Reference proteome</keyword>
<comment type="caution">
    <text evidence="2">The sequence shown here is derived from an EMBL/GenBank/DDBJ whole genome shotgun (WGS) entry which is preliminary data.</text>
</comment>
<feature type="transmembrane region" description="Helical" evidence="1">
    <location>
        <begin position="146"/>
        <end position="164"/>
    </location>
</feature>
<keyword evidence="1" id="KW-0812">Transmembrane</keyword>
<accession>A0A844YH65</accession>
<dbReference type="AlphaFoldDB" id="A0A844YH65"/>
<gene>
    <name evidence="2" type="ORF">GRI48_09660</name>
</gene>
<keyword evidence="1" id="KW-0472">Membrane</keyword>
<dbReference type="Pfam" id="PF04087">
    <property type="entry name" value="DUF389"/>
    <property type="match status" value="1"/>
</dbReference>
<keyword evidence="1" id="KW-1133">Transmembrane helix</keyword>
<dbReference type="Proteomes" id="UP000445582">
    <property type="component" value="Unassembled WGS sequence"/>
</dbReference>
<sequence>MEQAERVASWVYSPIGRAIAPIRGWWQRDVRDSIDQQAVIAKIASESPATPRYIFMTTMSAGIAILGLLLSSPAVVIGAMLLSPLMNPILGVGFALASGKQKWLRISAKSLAIGSIVAVGFSALIVLVSPLQTVTEEIASRTRPNIFDLMVALFSSLAGSYAMIRGREGTIVGVAIATALMPPLAVVGFGLATLNWTVFGGALALYVTNFLTIALTATVMARLYGFRTTLSSRQGWFQSIGIFVVFVALAIPLFLSLRQIVTETNGTRIARTAITAAFPPKARISSLEIDWDSSPVGITATVLTPEFRSGANASVTAEVERQLGENANVSIDQFRVGANPGAAEQAELARARAAEQEAATERQIATMTSELALVAGVGKEDVTIDRSNRRAMVTARPLDGLTLSGYRALEQRISASVAGWSVQLRPPLVALPDIPVEDGKVPDSATDQLHLLEWAARRTGTPVSLAGPEAPVAALAERLRSRGSIVVIEPDGPSNRIVTSWTVAE</sequence>
<dbReference type="EMBL" id="WTYN01000001">
    <property type="protein sequence ID" value="MXO63277.1"/>
    <property type="molecule type" value="Genomic_DNA"/>
</dbReference>
<feature type="transmembrane region" description="Helical" evidence="1">
    <location>
        <begin position="111"/>
        <end position="134"/>
    </location>
</feature>
<name>A0A844YH65_9SPHN</name>